<reference evidence="6 8" key="2">
    <citation type="journal article" date="2013" name="Nature">
        <title>Insights into bilaterian evolution from three spiralian genomes.</title>
        <authorList>
            <person name="Simakov O."/>
            <person name="Marletaz F."/>
            <person name="Cho S.J."/>
            <person name="Edsinger-Gonzales E."/>
            <person name="Havlak P."/>
            <person name="Hellsten U."/>
            <person name="Kuo D.H."/>
            <person name="Larsson T."/>
            <person name="Lv J."/>
            <person name="Arendt D."/>
            <person name="Savage R."/>
            <person name="Osoegawa K."/>
            <person name="de Jong P."/>
            <person name="Grimwood J."/>
            <person name="Chapman J.A."/>
            <person name="Shapiro H."/>
            <person name="Aerts A."/>
            <person name="Otillar R.P."/>
            <person name="Terry A.Y."/>
            <person name="Boore J.L."/>
            <person name="Grigoriev I.V."/>
            <person name="Lindberg D.R."/>
            <person name="Seaver E.C."/>
            <person name="Weisblat D.A."/>
            <person name="Putnam N.H."/>
            <person name="Rokhsar D.S."/>
        </authorList>
    </citation>
    <scope>NUCLEOTIDE SEQUENCE</scope>
    <source>
        <strain evidence="6 8">I ESC-2004</strain>
    </source>
</reference>
<evidence type="ECO:0000256" key="3">
    <source>
        <dbReference type="SAM" id="Phobius"/>
    </source>
</evidence>
<dbReference type="SUPFAM" id="SSF55486">
    <property type="entry name" value="Metalloproteases ('zincins'), catalytic domain"/>
    <property type="match status" value="1"/>
</dbReference>
<accession>R7V606</accession>
<dbReference type="PANTHER" id="PTHR45702:SF6">
    <property type="entry name" value="DISINTEGRIN AND METALLOPROTEINASE DOMAIN-CONTAINING PROTEIN 17"/>
    <property type="match status" value="1"/>
</dbReference>
<evidence type="ECO:0000313" key="6">
    <source>
        <dbReference type="EMBL" id="ELU11170.1"/>
    </source>
</evidence>
<keyword evidence="2" id="KW-0862">Zinc</keyword>
<dbReference type="Proteomes" id="UP000014760">
    <property type="component" value="Unassembled WGS sequence"/>
</dbReference>
<dbReference type="SUPFAM" id="SSF57552">
    <property type="entry name" value="Blood coagulation inhibitor (disintegrin)"/>
    <property type="match status" value="1"/>
</dbReference>
<evidence type="ECO:0000256" key="2">
    <source>
        <dbReference type="PROSITE-ProRule" id="PRU00276"/>
    </source>
</evidence>
<dbReference type="Gene3D" id="4.10.70.30">
    <property type="match status" value="1"/>
</dbReference>
<dbReference type="HOGENOM" id="CLU_004602_2_1_1"/>
<name>R7V606_CAPTE</name>
<dbReference type="SMART" id="SM00050">
    <property type="entry name" value="DISIN"/>
    <property type="match status" value="1"/>
</dbReference>
<dbReference type="FunFam" id="4.10.70.10:FF:000003">
    <property type="entry name" value="Disintegrin and metalloproteinase domain-containing protein 17"/>
    <property type="match status" value="1"/>
</dbReference>
<feature type="binding site" evidence="2">
    <location>
        <position position="238"/>
    </location>
    <ligand>
        <name>Zn(2+)</name>
        <dbReference type="ChEBI" id="CHEBI:29105"/>
        <note>catalytic</note>
    </ligand>
</feature>
<evidence type="ECO:0000313" key="8">
    <source>
        <dbReference type="Proteomes" id="UP000014760"/>
    </source>
</evidence>
<evidence type="ECO:0000259" key="4">
    <source>
        <dbReference type="PROSITE" id="PS50214"/>
    </source>
</evidence>
<dbReference type="OMA" id="FGFQIKE"/>
<dbReference type="PANTHER" id="PTHR45702">
    <property type="entry name" value="ADAM10/ADAM17 METALLOPEPTIDASE FAMILY MEMBER"/>
    <property type="match status" value="1"/>
</dbReference>
<evidence type="ECO:0008006" key="9">
    <source>
        <dbReference type="Google" id="ProtNLM"/>
    </source>
</evidence>
<dbReference type="EnsemblMetazoa" id="CapteT157290">
    <property type="protein sequence ID" value="CapteP157290"/>
    <property type="gene ID" value="CapteG157290"/>
</dbReference>
<dbReference type="EMBL" id="AMQN01005832">
    <property type="status" value="NOT_ANNOTATED_CDS"/>
    <property type="molecule type" value="Genomic_DNA"/>
</dbReference>
<dbReference type="Gene3D" id="3.40.390.10">
    <property type="entry name" value="Collagenase (Catalytic Domain)"/>
    <property type="match status" value="1"/>
</dbReference>
<dbReference type="GO" id="GO:0004222">
    <property type="term" value="F:metalloendopeptidase activity"/>
    <property type="evidence" value="ECO:0007669"/>
    <property type="project" value="InterPro"/>
</dbReference>
<dbReference type="InterPro" id="IPR036436">
    <property type="entry name" value="Disintegrin_dom_sf"/>
</dbReference>
<dbReference type="GO" id="GO:0007219">
    <property type="term" value="P:Notch signaling pathway"/>
    <property type="evidence" value="ECO:0007669"/>
    <property type="project" value="TreeGrafter"/>
</dbReference>
<dbReference type="GO" id="GO:0046872">
    <property type="term" value="F:metal ion binding"/>
    <property type="evidence" value="ECO:0007669"/>
    <property type="project" value="UniProtKB-KW"/>
</dbReference>
<keyword evidence="3" id="KW-0812">Transmembrane</keyword>
<dbReference type="PROSITE" id="PS50214">
    <property type="entry name" value="DISINTEGRIN_2"/>
    <property type="match status" value="1"/>
</dbReference>
<comment type="caution">
    <text evidence="2">Lacks conserved residue(s) required for the propagation of feature annotation.</text>
</comment>
<organism evidence="6">
    <name type="scientific">Capitella teleta</name>
    <name type="common">Polychaete worm</name>
    <dbReference type="NCBI Taxonomy" id="283909"/>
    <lineage>
        <taxon>Eukaryota</taxon>
        <taxon>Metazoa</taxon>
        <taxon>Spiralia</taxon>
        <taxon>Lophotrochozoa</taxon>
        <taxon>Annelida</taxon>
        <taxon>Polychaeta</taxon>
        <taxon>Sedentaria</taxon>
        <taxon>Scolecida</taxon>
        <taxon>Capitellidae</taxon>
        <taxon>Capitella</taxon>
    </lineage>
</organism>
<feature type="binding site" evidence="2">
    <location>
        <position position="232"/>
    </location>
    <ligand>
        <name>Zn(2+)</name>
        <dbReference type="ChEBI" id="CHEBI:29105"/>
        <note>catalytic</note>
    </ligand>
</feature>
<keyword evidence="1" id="KW-1015">Disulfide bond</keyword>
<evidence type="ECO:0000256" key="1">
    <source>
        <dbReference type="ARBA" id="ARBA00023157"/>
    </source>
</evidence>
<sequence length="589" mass="65642">MIAYKKSDVIMEDDLGASYCGYVKGDVPVSSDAAEERQKRQVAFPQTSAAQKATKRDTCPLLLVADYRFFKNMGQGSLSRTTNYLIGLIDRVDSLYRKTNFSNGFTGMGFEIKEMRIHQHPTAVSPGSIHYNMEADAWQTRELLETFSRDSRFKKFCLAHLFTHQAFEGGVLGLAYIGSSRTYSVGGVCSPAYYKGGYQLFLNTGWSSSLNRYNRRLLTSEADLVTTHEFGHNWGSEHDPDTSECSPSTKDGGKHIMYTYSVSGYEPNNKMFSPCSKRAMGAVLLSKSKSCFTEKSSGFCGNFEVEEGEECDVGLGVQSDPCCSDECKLRPGAKCSDLNHICCDGCQVADNQKICHEAKNGSCEAEGRCSGISLTCPPPPHKPDGTACLDRGECRSGQCLSMCESQGMVSCICESKENDQDESKKKLDNSCQYCCKKNSNSPCEPFTGPDGMLIDLDDGIPCARGFCHQGTCEQQVQDLVERFWDIIENISPSDLVQFMRANIVGTIIVLSLVIWVPASCLVSYIDRKRRREEEDEQYWHSPENKDLYQWEQPVINIKRAENLRYRPSLRVQIPPPGSYSSTGPRSVYV</sequence>
<keyword evidence="2" id="KW-0479">Metal-binding</keyword>
<evidence type="ECO:0000313" key="7">
    <source>
        <dbReference type="EnsemblMetazoa" id="CapteP157290"/>
    </source>
</evidence>
<dbReference type="STRING" id="283909.R7V606"/>
<dbReference type="AlphaFoldDB" id="R7V606"/>
<proteinExistence type="predicted"/>
<dbReference type="PROSITE" id="PS50215">
    <property type="entry name" value="ADAM_MEPRO"/>
    <property type="match status" value="1"/>
</dbReference>
<keyword evidence="3" id="KW-0472">Membrane</keyword>
<dbReference type="Pfam" id="PF16698">
    <property type="entry name" value="ADAM17_MPD"/>
    <property type="match status" value="1"/>
</dbReference>
<dbReference type="EMBL" id="KB296906">
    <property type="protein sequence ID" value="ELU11170.1"/>
    <property type="molecule type" value="Genomic_DNA"/>
</dbReference>
<dbReference type="OrthoDB" id="2131567at2759"/>
<keyword evidence="8" id="KW-1185">Reference proteome</keyword>
<dbReference type="InterPro" id="IPR001590">
    <property type="entry name" value="Peptidase_M12B"/>
</dbReference>
<keyword evidence="3" id="KW-1133">Transmembrane helix</keyword>
<reference evidence="8" key="1">
    <citation type="submission" date="2012-12" db="EMBL/GenBank/DDBJ databases">
        <authorList>
            <person name="Hellsten U."/>
            <person name="Grimwood J."/>
            <person name="Chapman J.A."/>
            <person name="Shapiro H."/>
            <person name="Aerts A."/>
            <person name="Otillar R.P."/>
            <person name="Terry A.Y."/>
            <person name="Boore J.L."/>
            <person name="Simakov O."/>
            <person name="Marletaz F."/>
            <person name="Cho S.-J."/>
            <person name="Edsinger-Gonzales E."/>
            <person name="Havlak P."/>
            <person name="Kuo D.-H."/>
            <person name="Larsson T."/>
            <person name="Lv J."/>
            <person name="Arendt D."/>
            <person name="Savage R."/>
            <person name="Osoegawa K."/>
            <person name="de Jong P."/>
            <person name="Lindberg D.R."/>
            <person name="Seaver E.C."/>
            <person name="Weisblat D.A."/>
            <person name="Putnam N.H."/>
            <person name="Grigoriev I.V."/>
            <person name="Rokhsar D.S."/>
        </authorList>
    </citation>
    <scope>NUCLEOTIDE SEQUENCE</scope>
    <source>
        <strain evidence="8">I ESC-2004</strain>
    </source>
</reference>
<dbReference type="Pfam" id="PF13688">
    <property type="entry name" value="Reprolysin_5"/>
    <property type="match status" value="1"/>
</dbReference>
<dbReference type="FunCoup" id="R7V606">
    <property type="interactions" value="591"/>
</dbReference>
<evidence type="ECO:0000259" key="5">
    <source>
        <dbReference type="PROSITE" id="PS50215"/>
    </source>
</evidence>
<feature type="domain" description="Peptidase M12B" evidence="5">
    <location>
        <begin position="57"/>
        <end position="296"/>
    </location>
</feature>
<dbReference type="GO" id="GO:0005886">
    <property type="term" value="C:plasma membrane"/>
    <property type="evidence" value="ECO:0007669"/>
    <property type="project" value="TreeGrafter"/>
</dbReference>
<dbReference type="InterPro" id="IPR032029">
    <property type="entry name" value="ADAM17_MPD"/>
</dbReference>
<feature type="active site" evidence="2">
    <location>
        <position position="229"/>
    </location>
</feature>
<dbReference type="InterPro" id="IPR024079">
    <property type="entry name" value="MetalloPept_cat_dom_sf"/>
</dbReference>
<dbReference type="Gene3D" id="4.10.70.10">
    <property type="entry name" value="Disintegrin domain"/>
    <property type="match status" value="1"/>
</dbReference>
<feature type="domain" description="Disintegrin" evidence="4">
    <location>
        <begin position="297"/>
        <end position="384"/>
    </location>
</feature>
<gene>
    <name evidence="6" type="ORF">CAPTEDRAFT_157290</name>
</gene>
<protein>
    <recommendedName>
        <fullName evidence="9">Disintegrin domain-containing protein</fullName>
    </recommendedName>
</protein>
<dbReference type="InterPro" id="IPR051489">
    <property type="entry name" value="ADAM_Metalloproteinase"/>
</dbReference>
<dbReference type="InterPro" id="IPR001762">
    <property type="entry name" value="Disintegrin_dom"/>
</dbReference>
<reference evidence="7" key="3">
    <citation type="submission" date="2015-06" db="UniProtKB">
        <authorList>
            <consortium name="EnsemblMetazoa"/>
        </authorList>
    </citation>
    <scope>IDENTIFICATION</scope>
</reference>
<feature type="transmembrane region" description="Helical" evidence="3">
    <location>
        <begin position="503"/>
        <end position="525"/>
    </location>
</feature>
<dbReference type="GO" id="GO:0006509">
    <property type="term" value="P:membrane protein ectodomain proteolysis"/>
    <property type="evidence" value="ECO:0007669"/>
    <property type="project" value="TreeGrafter"/>
</dbReference>
<feature type="binding site" evidence="2">
    <location>
        <position position="228"/>
    </location>
    <ligand>
        <name>Zn(2+)</name>
        <dbReference type="ChEBI" id="CHEBI:29105"/>
        <note>catalytic</note>
    </ligand>
</feature>